<keyword evidence="11" id="KW-1185">Reference proteome</keyword>
<dbReference type="InterPro" id="IPR051050">
    <property type="entry name" value="Lipid_II_flippase_MurJ/MviN"/>
</dbReference>
<dbReference type="GO" id="GO:0005886">
    <property type="term" value="C:plasma membrane"/>
    <property type="evidence" value="ECO:0007669"/>
    <property type="project" value="UniProtKB-SubCell"/>
</dbReference>
<dbReference type="CDD" id="cd13123">
    <property type="entry name" value="MATE_MurJ_like"/>
    <property type="match status" value="1"/>
</dbReference>
<evidence type="ECO:0000256" key="4">
    <source>
        <dbReference type="ARBA" id="ARBA00022960"/>
    </source>
</evidence>
<evidence type="ECO:0000256" key="1">
    <source>
        <dbReference type="ARBA" id="ARBA00004651"/>
    </source>
</evidence>
<comment type="pathway">
    <text evidence="8">Cell wall biogenesis; peptidoglycan biosynthesis.</text>
</comment>
<dbReference type="PRINTS" id="PR01806">
    <property type="entry name" value="VIRFACTRMVIN"/>
</dbReference>
<dbReference type="GO" id="GO:0015648">
    <property type="term" value="F:lipid-linked peptidoglycan transporter activity"/>
    <property type="evidence" value="ECO:0007669"/>
    <property type="project" value="UniProtKB-UniRule"/>
</dbReference>
<keyword evidence="8 9" id="KW-0813">Transport</keyword>
<proteinExistence type="inferred from homology"/>
<feature type="transmembrane region" description="Helical" evidence="8">
    <location>
        <begin position="360"/>
        <end position="378"/>
    </location>
</feature>
<evidence type="ECO:0000256" key="7">
    <source>
        <dbReference type="ARBA" id="ARBA00023136"/>
    </source>
</evidence>
<evidence type="ECO:0000256" key="8">
    <source>
        <dbReference type="HAMAP-Rule" id="MF_02078"/>
    </source>
</evidence>
<dbReference type="PIRSF" id="PIRSF002869">
    <property type="entry name" value="MviN"/>
    <property type="match status" value="1"/>
</dbReference>
<comment type="similarity">
    <text evidence="8 9">Belongs to the MurJ/MviN family.</text>
</comment>
<gene>
    <name evidence="8" type="primary">murJ</name>
    <name evidence="10" type="ORF">SAMN00017405_1373</name>
</gene>
<dbReference type="GO" id="GO:0008360">
    <property type="term" value="P:regulation of cell shape"/>
    <property type="evidence" value="ECO:0007669"/>
    <property type="project" value="UniProtKB-UniRule"/>
</dbReference>
<feature type="transmembrane region" description="Helical" evidence="8">
    <location>
        <begin position="194"/>
        <end position="217"/>
    </location>
</feature>
<dbReference type="Pfam" id="PF03023">
    <property type="entry name" value="MurJ"/>
    <property type="match status" value="1"/>
</dbReference>
<evidence type="ECO:0000313" key="11">
    <source>
        <dbReference type="Proteomes" id="UP000192731"/>
    </source>
</evidence>
<keyword evidence="6 8" id="KW-1133">Transmembrane helix</keyword>
<feature type="transmembrane region" description="Helical" evidence="8">
    <location>
        <begin position="21"/>
        <end position="42"/>
    </location>
</feature>
<feature type="transmembrane region" description="Helical" evidence="8">
    <location>
        <begin position="449"/>
        <end position="474"/>
    </location>
</feature>
<dbReference type="AlphaFoldDB" id="A0A1W1VCB5"/>
<dbReference type="HAMAP" id="MF_02078">
    <property type="entry name" value="MurJ_MviN"/>
    <property type="match status" value="1"/>
</dbReference>
<accession>A0A1W1VCB5</accession>
<dbReference type="PANTHER" id="PTHR47019:SF1">
    <property type="entry name" value="LIPID II FLIPPASE MURJ"/>
    <property type="match status" value="1"/>
</dbReference>
<evidence type="ECO:0000256" key="3">
    <source>
        <dbReference type="ARBA" id="ARBA00022692"/>
    </source>
</evidence>
<sequence>MKKVNQMAESQQKGVFKAAGLLMVAMFLSRIFGYVRDVVIYTKFGQNYLTDAYNAAFSIPDFLYYLLVGGALSSAFIPVFSSYIATKREEDGWIVASTVFNLVLILMTIGITIGIIFTPQLINILVPGFDAKGLAYTVLLTRIMFAQSFIMALNGISQGILHSYKHFFSPALGSVLYNFSIVIVGVLLSKRFSIMGFSIGVVFGAFLSLAVQIPALIKVGLKYKPVIDLKHPGVKKILALILPVLIGLSVTHVNLFINQNLASSLPSGMISAMRAAQRIMQLPVGIFGVAVAVAVFPTLTGQAANKQTKEFKDTMSLGVRTIIFITLPSAVGIIALRMPIVRAMFEQGQFTEANTIATTYALFFYSLGLIGYSAQQVLNRVFYAIQDTKTPVIAGIITILVNIVLNFILIKPLAHGGLALAYSIAGLVNMILLLYLLRVKIGKIDGTKMLVSFMKTLIASLFMGLIVYLASIFMEHSLDMSLKLNQILQVLISIGIGTIVYIIVANLMKMEEANMASKIIMKRFKKKR</sequence>
<keyword evidence="5 8" id="KW-0573">Peptidoglycan synthesis</keyword>
<organism evidence="10 11">
    <name type="scientific">Desulfonispora thiosulfatigenes DSM 11270</name>
    <dbReference type="NCBI Taxonomy" id="656914"/>
    <lineage>
        <taxon>Bacteria</taxon>
        <taxon>Bacillati</taxon>
        <taxon>Bacillota</taxon>
        <taxon>Clostridia</taxon>
        <taxon>Eubacteriales</taxon>
        <taxon>Peptococcaceae</taxon>
        <taxon>Desulfonispora</taxon>
    </lineage>
</organism>
<evidence type="ECO:0000256" key="2">
    <source>
        <dbReference type="ARBA" id="ARBA00022475"/>
    </source>
</evidence>
<protein>
    <recommendedName>
        <fullName evidence="8">Probable lipid II flippase MurJ</fullName>
    </recommendedName>
</protein>
<comment type="subcellular location">
    <subcellularLocation>
        <location evidence="1 8">Cell membrane</location>
        <topology evidence="1 8">Multi-pass membrane protein</topology>
    </subcellularLocation>
</comment>
<dbReference type="PANTHER" id="PTHR47019">
    <property type="entry name" value="LIPID II FLIPPASE MURJ"/>
    <property type="match status" value="1"/>
</dbReference>
<evidence type="ECO:0000256" key="6">
    <source>
        <dbReference type="ARBA" id="ARBA00022989"/>
    </source>
</evidence>
<evidence type="ECO:0000256" key="9">
    <source>
        <dbReference type="PIRNR" id="PIRNR002869"/>
    </source>
</evidence>
<keyword evidence="3 8" id="KW-0812">Transmembrane</keyword>
<feature type="transmembrane region" description="Helical" evidence="8">
    <location>
        <begin position="486"/>
        <end position="508"/>
    </location>
</feature>
<reference evidence="10 11" key="1">
    <citation type="submission" date="2017-04" db="EMBL/GenBank/DDBJ databases">
        <authorList>
            <person name="Afonso C.L."/>
            <person name="Miller P.J."/>
            <person name="Scott M.A."/>
            <person name="Spackman E."/>
            <person name="Goraichik I."/>
            <person name="Dimitrov K.M."/>
            <person name="Suarez D.L."/>
            <person name="Swayne D.E."/>
        </authorList>
    </citation>
    <scope>NUCLEOTIDE SEQUENCE [LARGE SCALE GENOMIC DNA]</scope>
    <source>
        <strain evidence="10 11">DSM 11270</strain>
    </source>
</reference>
<dbReference type="NCBIfam" id="TIGR01695">
    <property type="entry name" value="murJ_mviN"/>
    <property type="match status" value="1"/>
</dbReference>
<feature type="transmembrane region" description="Helical" evidence="8">
    <location>
        <begin position="317"/>
        <end position="340"/>
    </location>
</feature>
<dbReference type="Proteomes" id="UP000192731">
    <property type="component" value="Unassembled WGS sequence"/>
</dbReference>
<name>A0A1W1VCB5_DESTI</name>
<dbReference type="GO" id="GO:0009252">
    <property type="term" value="P:peptidoglycan biosynthetic process"/>
    <property type="evidence" value="ECO:0007669"/>
    <property type="project" value="UniProtKB-UniRule"/>
</dbReference>
<feature type="transmembrane region" description="Helical" evidence="8">
    <location>
        <begin position="416"/>
        <end position="437"/>
    </location>
</feature>
<dbReference type="STRING" id="656914.SAMN00017405_1373"/>
<keyword evidence="4 8" id="KW-0133">Cell shape</keyword>
<dbReference type="EMBL" id="FWWT01000017">
    <property type="protein sequence ID" value="SMB90853.1"/>
    <property type="molecule type" value="Genomic_DNA"/>
</dbReference>
<evidence type="ECO:0000313" key="10">
    <source>
        <dbReference type="EMBL" id="SMB90853.1"/>
    </source>
</evidence>
<evidence type="ECO:0000256" key="5">
    <source>
        <dbReference type="ARBA" id="ARBA00022984"/>
    </source>
</evidence>
<dbReference type="UniPathway" id="UPA00219"/>
<dbReference type="InterPro" id="IPR004268">
    <property type="entry name" value="MurJ"/>
</dbReference>
<keyword evidence="7 8" id="KW-0472">Membrane</keyword>
<keyword evidence="2 8" id="KW-1003">Cell membrane</keyword>
<feature type="transmembrane region" description="Helical" evidence="8">
    <location>
        <begin position="390"/>
        <end position="410"/>
    </location>
</feature>
<dbReference type="GO" id="GO:0071555">
    <property type="term" value="P:cell wall organization"/>
    <property type="evidence" value="ECO:0007669"/>
    <property type="project" value="UniProtKB-UniRule"/>
</dbReference>
<keyword evidence="8 9" id="KW-0961">Cell wall biogenesis/degradation</keyword>
<feature type="transmembrane region" description="Helical" evidence="8">
    <location>
        <begin position="62"/>
        <end position="86"/>
    </location>
</feature>
<feature type="transmembrane region" description="Helical" evidence="8">
    <location>
        <begin position="134"/>
        <end position="155"/>
    </location>
</feature>
<dbReference type="GO" id="GO:0034204">
    <property type="term" value="P:lipid translocation"/>
    <property type="evidence" value="ECO:0007669"/>
    <property type="project" value="TreeGrafter"/>
</dbReference>
<feature type="transmembrane region" description="Helical" evidence="8">
    <location>
        <begin position="167"/>
        <end position="188"/>
    </location>
</feature>
<feature type="transmembrane region" description="Helical" evidence="8">
    <location>
        <begin position="277"/>
        <end position="296"/>
    </location>
</feature>
<feature type="transmembrane region" description="Helical" evidence="8">
    <location>
        <begin position="237"/>
        <end position="257"/>
    </location>
</feature>
<comment type="function">
    <text evidence="8 9">Involved in peptidoglycan biosynthesis. Transports lipid-linked peptidoglycan precursors from the inner to the outer leaflet of the cytoplasmic membrane.</text>
</comment>
<feature type="transmembrane region" description="Helical" evidence="8">
    <location>
        <begin position="98"/>
        <end position="122"/>
    </location>
</feature>